<dbReference type="SUPFAM" id="SSF53633">
    <property type="entry name" value="Carbamate kinase-like"/>
    <property type="match status" value="1"/>
</dbReference>
<comment type="pathway">
    <text evidence="3 14">Amino-acid biosynthesis; L-threonine biosynthesis; L-threonine from L-aspartate: step 1/5.</text>
</comment>
<dbReference type="FunFam" id="3.30.2130.10:FF:000002">
    <property type="entry name" value="Aspartokinase"/>
    <property type="match status" value="1"/>
</dbReference>
<evidence type="ECO:0000256" key="12">
    <source>
        <dbReference type="PIRSR" id="PIRSR000726-1"/>
    </source>
</evidence>
<evidence type="ECO:0000259" key="15">
    <source>
        <dbReference type="PROSITE" id="PS51671"/>
    </source>
</evidence>
<dbReference type="InterPro" id="IPR001341">
    <property type="entry name" value="Asp_kinase"/>
</dbReference>
<keyword evidence="10" id="KW-0457">Lysine biosynthesis</keyword>
<dbReference type="GO" id="GO:0004072">
    <property type="term" value="F:aspartate kinase activity"/>
    <property type="evidence" value="ECO:0007669"/>
    <property type="project" value="UniProtKB-EC"/>
</dbReference>
<evidence type="ECO:0000256" key="1">
    <source>
        <dbReference type="ARBA" id="ARBA00004766"/>
    </source>
</evidence>
<evidence type="ECO:0000256" key="14">
    <source>
        <dbReference type="RuleBase" id="RU004249"/>
    </source>
</evidence>
<dbReference type="CDD" id="cd04261">
    <property type="entry name" value="AAK_AKii-LysC-BS"/>
    <property type="match status" value="1"/>
</dbReference>
<dbReference type="NCBIfam" id="NF005154">
    <property type="entry name" value="PRK06635.1-2"/>
    <property type="match status" value="1"/>
</dbReference>
<dbReference type="NCBIfam" id="TIGR00657">
    <property type="entry name" value="asp_kinases"/>
    <property type="match status" value="1"/>
</dbReference>
<dbReference type="UniPathway" id="UPA00034">
    <property type="reaction ID" value="UER00015"/>
</dbReference>
<proteinExistence type="inferred from homology"/>
<evidence type="ECO:0000256" key="4">
    <source>
        <dbReference type="ARBA" id="ARBA00010122"/>
    </source>
</evidence>
<dbReference type="SUPFAM" id="SSF55021">
    <property type="entry name" value="ACT-like"/>
    <property type="match status" value="2"/>
</dbReference>
<evidence type="ECO:0000313" key="17">
    <source>
        <dbReference type="Proteomes" id="UP000190027"/>
    </source>
</evidence>
<dbReference type="UniPathway" id="UPA00050">
    <property type="reaction ID" value="UER00461"/>
</dbReference>
<dbReference type="InterPro" id="IPR001048">
    <property type="entry name" value="Asp/Glu/Uridylate_kinase"/>
</dbReference>
<protein>
    <recommendedName>
        <fullName evidence="13">Aspartokinase</fullName>
        <ecNumber evidence="13">2.7.2.4</ecNumber>
    </recommendedName>
</protein>
<dbReference type="GO" id="GO:0009090">
    <property type="term" value="P:homoserine biosynthetic process"/>
    <property type="evidence" value="ECO:0007669"/>
    <property type="project" value="TreeGrafter"/>
</dbReference>
<dbReference type="GO" id="GO:0005524">
    <property type="term" value="F:ATP binding"/>
    <property type="evidence" value="ECO:0007669"/>
    <property type="project" value="UniProtKB-KW"/>
</dbReference>
<dbReference type="EC" id="2.7.2.4" evidence="13"/>
<feature type="binding site" evidence="12">
    <location>
        <begin position="173"/>
        <end position="174"/>
    </location>
    <ligand>
        <name>ATP</name>
        <dbReference type="ChEBI" id="CHEBI:30616"/>
    </ligand>
</feature>
<dbReference type="InterPro" id="IPR005260">
    <property type="entry name" value="Asp_kin_monofn"/>
</dbReference>
<dbReference type="CDD" id="cd04913">
    <property type="entry name" value="ACT_AKii-LysC-BS-like_1"/>
    <property type="match status" value="1"/>
</dbReference>
<keyword evidence="8 13" id="KW-0418">Kinase</keyword>
<dbReference type="CDD" id="cd04923">
    <property type="entry name" value="ACT_AK-LysC-DapG-like_2"/>
    <property type="match status" value="1"/>
</dbReference>
<evidence type="ECO:0000256" key="8">
    <source>
        <dbReference type="ARBA" id="ARBA00022777"/>
    </source>
</evidence>
<keyword evidence="9 12" id="KW-0067">ATP-binding</keyword>
<evidence type="ECO:0000256" key="7">
    <source>
        <dbReference type="ARBA" id="ARBA00022741"/>
    </source>
</evidence>
<dbReference type="NCBIfam" id="NF005155">
    <property type="entry name" value="PRK06635.1-4"/>
    <property type="match status" value="1"/>
</dbReference>
<dbReference type="STRING" id="1121449.SAMN02745704_01389"/>
<dbReference type="InterPro" id="IPR036393">
    <property type="entry name" value="AceGlu_kinase-like_sf"/>
</dbReference>
<dbReference type="OrthoDB" id="9799110at2"/>
<organism evidence="16 17">
    <name type="scientific">Paucidesulfovibrio gracilis DSM 16080</name>
    <dbReference type="NCBI Taxonomy" id="1121449"/>
    <lineage>
        <taxon>Bacteria</taxon>
        <taxon>Pseudomonadati</taxon>
        <taxon>Thermodesulfobacteriota</taxon>
        <taxon>Desulfovibrionia</taxon>
        <taxon>Desulfovibrionales</taxon>
        <taxon>Desulfovibrionaceae</taxon>
        <taxon>Paucidesulfovibrio</taxon>
    </lineage>
</organism>
<feature type="domain" description="ACT" evidence="15">
    <location>
        <begin position="263"/>
        <end position="337"/>
    </location>
</feature>
<comment type="catalytic activity">
    <reaction evidence="11 13">
        <text>L-aspartate + ATP = 4-phospho-L-aspartate + ADP</text>
        <dbReference type="Rhea" id="RHEA:23776"/>
        <dbReference type="ChEBI" id="CHEBI:29991"/>
        <dbReference type="ChEBI" id="CHEBI:30616"/>
        <dbReference type="ChEBI" id="CHEBI:57535"/>
        <dbReference type="ChEBI" id="CHEBI:456216"/>
        <dbReference type="EC" id="2.7.2.4"/>
    </reaction>
</comment>
<dbReference type="Pfam" id="PF22468">
    <property type="entry name" value="ACT_9"/>
    <property type="match status" value="1"/>
</dbReference>
<keyword evidence="7 12" id="KW-0547">Nucleotide-binding</keyword>
<dbReference type="Pfam" id="PF01842">
    <property type="entry name" value="ACT"/>
    <property type="match status" value="1"/>
</dbReference>
<keyword evidence="5 14" id="KW-0028">Amino-acid biosynthesis</keyword>
<dbReference type="GO" id="GO:0009088">
    <property type="term" value="P:threonine biosynthetic process"/>
    <property type="evidence" value="ECO:0007669"/>
    <property type="project" value="UniProtKB-UniPathway"/>
</dbReference>
<evidence type="ECO:0000256" key="2">
    <source>
        <dbReference type="ARBA" id="ARBA00004986"/>
    </source>
</evidence>
<dbReference type="RefSeq" id="WP_078716958.1">
    <property type="nucleotide sequence ID" value="NZ_FUYC01000004.1"/>
</dbReference>
<sequence length="413" mass="44656">MSLVVQKFGGTSVANLECMRQVLAKVKRPLSRGDKVVVVLSAMSGETNRLLAMADEWAAQPDPAEVDSLVSTGEQASVALFAILLKAQGIRARSVLGFQVPIRTNCAHGKARILDIDGSKLHTMLDEHDVLVVAGFQGCDDCQRITTLGRGGSDTSAVALAAALEADVCEIYTDVSGVFTTDPNICSTARKIDKVAYDEMLEMASMGAKVLQIRSVEFAKKYNVIVHVRSTFCDEPGTIVCQEDQMEAVLVSGIAYDKDQARITLVHVEDRPGVSAQVFSAIAAKKILVDMIVQNPSKDGKTDLTFTVPRADLKQTIRILEGLKYEIGFGDLRYDKHVAKISVIGVGMRNHSGVASKAFQALSDEGINILMISTSEIKVTCLIEEKYTELAVRTVHKAFDLDSENGTPNCSCP</sequence>
<comment type="pathway">
    <text evidence="2 14">Amino-acid biosynthesis; L-methionine biosynthesis via de novo pathway; L-homoserine from L-aspartate: step 1/3.</text>
</comment>
<keyword evidence="6 13" id="KW-0808">Transferase</keyword>
<feature type="binding site" evidence="12">
    <location>
        <position position="47"/>
    </location>
    <ligand>
        <name>substrate</name>
    </ligand>
</feature>
<feature type="domain" description="ACT" evidence="15">
    <location>
        <begin position="343"/>
        <end position="413"/>
    </location>
</feature>
<feature type="binding site" evidence="12">
    <location>
        <begin position="209"/>
        <end position="210"/>
    </location>
    <ligand>
        <name>ATP</name>
        <dbReference type="ChEBI" id="CHEBI:30616"/>
    </ligand>
</feature>
<comment type="similarity">
    <text evidence="4 13">Belongs to the aspartokinase family.</text>
</comment>
<dbReference type="PANTHER" id="PTHR21499:SF3">
    <property type="entry name" value="ASPARTOKINASE"/>
    <property type="match status" value="1"/>
</dbReference>
<dbReference type="NCBIfam" id="TIGR00656">
    <property type="entry name" value="asp_kin_monofn"/>
    <property type="match status" value="1"/>
</dbReference>
<dbReference type="PROSITE" id="PS00324">
    <property type="entry name" value="ASPARTOKINASE"/>
    <property type="match status" value="1"/>
</dbReference>
<evidence type="ECO:0000256" key="10">
    <source>
        <dbReference type="ARBA" id="ARBA00023154"/>
    </source>
</evidence>
<dbReference type="PROSITE" id="PS51671">
    <property type="entry name" value="ACT"/>
    <property type="match status" value="2"/>
</dbReference>
<keyword evidence="17" id="KW-1185">Reference proteome</keyword>
<dbReference type="EMBL" id="FUYC01000004">
    <property type="protein sequence ID" value="SKA80703.1"/>
    <property type="molecule type" value="Genomic_DNA"/>
</dbReference>
<gene>
    <name evidence="16" type="ORF">SAMN02745704_01389</name>
</gene>
<evidence type="ECO:0000256" key="9">
    <source>
        <dbReference type="ARBA" id="ARBA00022840"/>
    </source>
</evidence>
<dbReference type="Gene3D" id="3.30.2130.10">
    <property type="entry name" value="VC0802-like"/>
    <property type="match status" value="1"/>
</dbReference>
<evidence type="ECO:0000313" key="16">
    <source>
        <dbReference type="EMBL" id="SKA80703.1"/>
    </source>
</evidence>
<dbReference type="UniPathway" id="UPA00051">
    <property type="reaction ID" value="UER00462"/>
</dbReference>
<name>A0A1T4WTL4_9BACT</name>
<dbReference type="Proteomes" id="UP000190027">
    <property type="component" value="Unassembled WGS sequence"/>
</dbReference>
<feature type="binding site" evidence="12">
    <location>
        <begin position="7"/>
        <end position="10"/>
    </location>
    <ligand>
        <name>ATP</name>
        <dbReference type="ChEBI" id="CHEBI:30616"/>
    </ligand>
</feature>
<accession>A0A1T4WTL4</accession>
<dbReference type="Pfam" id="PF00696">
    <property type="entry name" value="AA_kinase"/>
    <property type="match status" value="1"/>
</dbReference>
<dbReference type="PANTHER" id="PTHR21499">
    <property type="entry name" value="ASPARTATE KINASE"/>
    <property type="match status" value="1"/>
</dbReference>
<evidence type="ECO:0000256" key="11">
    <source>
        <dbReference type="ARBA" id="ARBA00047872"/>
    </source>
</evidence>
<reference evidence="16 17" key="1">
    <citation type="submission" date="2017-02" db="EMBL/GenBank/DDBJ databases">
        <authorList>
            <person name="Peterson S.W."/>
        </authorList>
    </citation>
    <scope>NUCLEOTIDE SEQUENCE [LARGE SCALE GENOMIC DNA]</scope>
    <source>
        <strain evidence="16 17">DSM 16080</strain>
    </source>
</reference>
<dbReference type="GO" id="GO:0009089">
    <property type="term" value="P:lysine biosynthetic process via diaminopimelate"/>
    <property type="evidence" value="ECO:0007669"/>
    <property type="project" value="UniProtKB-UniPathway"/>
</dbReference>
<dbReference type="PIRSF" id="PIRSF000726">
    <property type="entry name" value="Asp_kin"/>
    <property type="match status" value="1"/>
</dbReference>
<dbReference type="InterPro" id="IPR018042">
    <property type="entry name" value="Aspartate_kinase_CS"/>
</dbReference>
<evidence type="ECO:0000256" key="3">
    <source>
        <dbReference type="ARBA" id="ARBA00005139"/>
    </source>
</evidence>
<dbReference type="AlphaFoldDB" id="A0A1T4WTL4"/>
<evidence type="ECO:0000256" key="13">
    <source>
        <dbReference type="RuleBase" id="RU003448"/>
    </source>
</evidence>
<dbReference type="FunFam" id="3.40.1160.10:FF:000002">
    <property type="entry name" value="Aspartokinase"/>
    <property type="match status" value="1"/>
</dbReference>
<comment type="pathway">
    <text evidence="1 14">Amino-acid biosynthesis; L-lysine biosynthesis via DAP pathway; (S)-tetrahydrodipicolinate from L-aspartate: step 1/4.</text>
</comment>
<feature type="binding site" evidence="12">
    <location>
        <position position="74"/>
    </location>
    <ligand>
        <name>substrate</name>
    </ligand>
</feature>
<dbReference type="InterPro" id="IPR041740">
    <property type="entry name" value="AKii-LysC-BS"/>
</dbReference>
<dbReference type="GO" id="GO:0005829">
    <property type="term" value="C:cytosol"/>
    <property type="evidence" value="ECO:0007669"/>
    <property type="project" value="TreeGrafter"/>
</dbReference>
<dbReference type="InterPro" id="IPR054352">
    <property type="entry name" value="ACT_Aspartokinase"/>
</dbReference>
<dbReference type="InterPro" id="IPR045865">
    <property type="entry name" value="ACT-like_dom_sf"/>
</dbReference>
<dbReference type="Gene3D" id="3.40.1160.10">
    <property type="entry name" value="Acetylglutamate kinase-like"/>
    <property type="match status" value="1"/>
</dbReference>
<evidence type="ECO:0000256" key="6">
    <source>
        <dbReference type="ARBA" id="ARBA00022679"/>
    </source>
</evidence>
<evidence type="ECO:0000256" key="5">
    <source>
        <dbReference type="ARBA" id="ARBA00022605"/>
    </source>
</evidence>
<dbReference type="InterPro" id="IPR002912">
    <property type="entry name" value="ACT_dom"/>
</dbReference>